<dbReference type="InterPro" id="IPR005502">
    <property type="entry name" value="Ribosyl_crysJ1"/>
</dbReference>
<dbReference type="Proteomes" id="UP000663722">
    <property type="component" value="Chromosome"/>
</dbReference>
<protein>
    <submittedName>
        <fullName evidence="3">ADP-ribosylglycohydrolase family protein</fullName>
    </submittedName>
</protein>
<feature type="binding site" evidence="1">
    <location>
        <position position="56"/>
    </location>
    <ligand>
        <name>Mg(2+)</name>
        <dbReference type="ChEBI" id="CHEBI:18420"/>
        <label>1</label>
    </ligand>
</feature>
<keyword evidence="2" id="KW-0812">Transmembrane</keyword>
<feature type="binding site" evidence="1">
    <location>
        <position position="270"/>
    </location>
    <ligand>
        <name>Mg(2+)</name>
        <dbReference type="ChEBI" id="CHEBI:18420"/>
        <label>1</label>
    </ligand>
</feature>
<proteinExistence type="predicted"/>
<dbReference type="EMBL" id="CP061800">
    <property type="protein sequence ID" value="QTA88464.1"/>
    <property type="molecule type" value="Genomic_DNA"/>
</dbReference>
<dbReference type="GO" id="GO:0046872">
    <property type="term" value="F:metal ion binding"/>
    <property type="evidence" value="ECO:0007669"/>
    <property type="project" value="UniProtKB-KW"/>
</dbReference>
<keyword evidence="4" id="KW-1185">Reference proteome</keyword>
<dbReference type="AlphaFoldDB" id="A0A975BNW6"/>
<keyword evidence="2" id="KW-1133">Transmembrane helix</keyword>
<feature type="binding site" evidence="1">
    <location>
        <position position="57"/>
    </location>
    <ligand>
        <name>Mg(2+)</name>
        <dbReference type="ChEBI" id="CHEBI:18420"/>
        <label>1</label>
    </ligand>
</feature>
<accession>A0A975BNW6</accession>
<gene>
    <name evidence="3" type="ORF">dnm_045110</name>
</gene>
<dbReference type="Pfam" id="PF03747">
    <property type="entry name" value="ADP_ribosyl_GH"/>
    <property type="match status" value="1"/>
</dbReference>
<dbReference type="Gene3D" id="1.10.4080.10">
    <property type="entry name" value="ADP-ribosylation/Crystallin J1"/>
    <property type="match status" value="1"/>
</dbReference>
<sequence length="357" mass="40060">MSHMKSKAHSITGCLLGTAVGDAMGLCFENLSKKRQARMFHNRGDYHFFFGKGMVSDDTEHACMLAQALIFSAGEPEKFIRKLSRSFRFWLLGLPAGVGYATLRSVLKLWLGFSGRKSGVFSAGNGPAMRSPLIGVCYGHDIHKMRELVRCSTHITHTDPKAEFGALAVALAAHMASQQHDVSPWHYYKQLQNFLREEGAGEFLRQIKQTVISVEKHHTTEFFAESVISDKGISGYIYHTVPPVIHCWLTHQHDFEKGIREIIRCGGDTDTTAAILGAIIGSSTGTDGIPQKWLEDMWEWPRTKNWMSRLGNQLAEVCESGSPRSPLILPFYGIILRNLMFLIIVLFHGLRRLLPPY</sequence>
<evidence type="ECO:0000313" key="4">
    <source>
        <dbReference type="Proteomes" id="UP000663722"/>
    </source>
</evidence>
<feature type="binding site" evidence="1">
    <location>
        <position position="268"/>
    </location>
    <ligand>
        <name>Mg(2+)</name>
        <dbReference type="ChEBI" id="CHEBI:18420"/>
        <label>1</label>
    </ligand>
</feature>
<feature type="transmembrane region" description="Helical" evidence="2">
    <location>
        <begin position="327"/>
        <end position="347"/>
    </location>
</feature>
<evidence type="ECO:0000256" key="2">
    <source>
        <dbReference type="SAM" id="Phobius"/>
    </source>
</evidence>
<feature type="binding site" evidence="1">
    <location>
        <position position="58"/>
    </location>
    <ligand>
        <name>Mg(2+)</name>
        <dbReference type="ChEBI" id="CHEBI:18420"/>
        <label>1</label>
    </ligand>
</feature>
<evidence type="ECO:0000313" key="3">
    <source>
        <dbReference type="EMBL" id="QTA88464.1"/>
    </source>
</evidence>
<evidence type="ECO:0000256" key="1">
    <source>
        <dbReference type="PIRSR" id="PIRSR605502-1"/>
    </source>
</evidence>
<keyword evidence="1" id="KW-0479">Metal-binding</keyword>
<dbReference type="InterPro" id="IPR036705">
    <property type="entry name" value="Ribosyl_crysJ1_sf"/>
</dbReference>
<feature type="binding site" evidence="1">
    <location>
        <position position="271"/>
    </location>
    <ligand>
        <name>Mg(2+)</name>
        <dbReference type="ChEBI" id="CHEBI:18420"/>
        <label>1</label>
    </ligand>
</feature>
<reference evidence="3" key="1">
    <citation type="journal article" date="2021" name="Microb. Physiol.">
        <title>Proteogenomic Insights into the Physiology of Marine, Sulfate-Reducing, Filamentous Desulfonema limicola and Desulfonema magnum.</title>
        <authorList>
            <person name="Schnaars V."/>
            <person name="Wohlbrand L."/>
            <person name="Scheve S."/>
            <person name="Hinrichs C."/>
            <person name="Reinhardt R."/>
            <person name="Rabus R."/>
        </authorList>
    </citation>
    <scope>NUCLEOTIDE SEQUENCE</scope>
    <source>
        <strain evidence="3">4be13</strain>
    </source>
</reference>
<dbReference type="KEGG" id="dmm:dnm_045110"/>
<comment type="cofactor">
    <cofactor evidence="1">
        <name>Mg(2+)</name>
        <dbReference type="ChEBI" id="CHEBI:18420"/>
    </cofactor>
    <text evidence="1">Binds 2 magnesium ions per subunit.</text>
</comment>
<keyword evidence="2" id="KW-0472">Membrane</keyword>
<dbReference type="SUPFAM" id="SSF101478">
    <property type="entry name" value="ADP-ribosylglycohydrolase"/>
    <property type="match status" value="1"/>
</dbReference>
<dbReference type="PANTHER" id="PTHR16222">
    <property type="entry name" value="ADP-RIBOSYLGLYCOHYDROLASE"/>
    <property type="match status" value="1"/>
</dbReference>
<name>A0A975BNW6_9BACT</name>
<keyword evidence="1" id="KW-0460">Magnesium</keyword>
<organism evidence="3 4">
    <name type="scientific">Desulfonema magnum</name>
    <dbReference type="NCBI Taxonomy" id="45655"/>
    <lineage>
        <taxon>Bacteria</taxon>
        <taxon>Pseudomonadati</taxon>
        <taxon>Thermodesulfobacteriota</taxon>
        <taxon>Desulfobacteria</taxon>
        <taxon>Desulfobacterales</taxon>
        <taxon>Desulfococcaceae</taxon>
        <taxon>Desulfonema</taxon>
    </lineage>
</organism>
<dbReference type="InterPro" id="IPR050792">
    <property type="entry name" value="ADP-ribosylglycohydrolase"/>
</dbReference>
<dbReference type="PANTHER" id="PTHR16222:SF12">
    <property type="entry name" value="ADP-RIBOSYLGLYCOHYDROLASE-RELATED"/>
    <property type="match status" value="1"/>
</dbReference>